<keyword evidence="2" id="KW-0472">Membrane</keyword>
<feature type="chain" id="PRO_5025531046" evidence="3">
    <location>
        <begin position="20"/>
        <end position="428"/>
    </location>
</feature>
<dbReference type="OrthoDB" id="3917128at2759"/>
<dbReference type="EMBL" id="ML975320">
    <property type="protein sequence ID" value="KAF1833351.1"/>
    <property type="molecule type" value="Genomic_DNA"/>
</dbReference>
<organism evidence="4 5">
    <name type="scientific">Decorospora gaudefroyi</name>
    <dbReference type="NCBI Taxonomy" id="184978"/>
    <lineage>
        <taxon>Eukaryota</taxon>
        <taxon>Fungi</taxon>
        <taxon>Dikarya</taxon>
        <taxon>Ascomycota</taxon>
        <taxon>Pezizomycotina</taxon>
        <taxon>Dothideomycetes</taxon>
        <taxon>Pleosporomycetidae</taxon>
        <taxon>Pleosporales</taxon>
        <taxon>Pleosporineae</taxon>
        <taxon>Pleosporaceae</taxon>
        <taxon>Decorospora</taxon>
    </lineage>
</organism>
<dbReference type="AlphaFoldDB" id="A0A6A5KAP7"/>
<evidence type="ECO:0000313" key="4">
    <source>
        <dbReference type="EMBL" id="KAF1833351.1"/>
    </source>
</evidence>
<feature type="transmembrane region" description="Helical" evidence="2">
    <location>
        <begin position="323"/>
        <end position="351"/>
    </location>
</feature>
<evidence type="ECO:0000313" key="5">
    <source>
        <dbReference type="Proteomes" id="UP000800040"/>
    </source>
</evidence>
<reference evidence="4" key="1">
    <citation type="submission" date="2020-01" db="EMBL/GenBank/DDBJ databases">
        <authorList>
            <consortium name="DOE Joint Genome Institute"/>
            <person name="Haridas S."/>
            <person name="Albert R."/>
            <person name="Binder M."/>
            <person name="Bloem J."/>
            <person name="Labutti K."/>
            <person name="Salamov A."/>
            <person name="Andreopoulos B."/>
            <person name="Baker S.E."/>
            <person name="Barry K."/>
            <person name="Bills G."/>
            <person name="Bluhm B.H."/>
            <person name="Cannon C."/>
            <person name="Castanera R."/>
            <person name="Culley D.E."/>
            <person name="Daum C."/>
            <person name="Ezra D."/>
            <person name="Gonzalez J.B."/>
            <person name="Henrissat B."/>
            <person name="Kuo A."/>
            <person name="Liang C."/>
            <person name="Lipzen A."/>
            <person name="Lutzoni F."/>
            <person name="Magnuson J."/>
            <person name="Mondo S."/>
            <person name="Nolan M."/>
            <person name="Ohm R."/>
            <person name="Pangilinan J."/>
            <person name="Park H.-J."/>
            <person name="Ramirez L."/>
            <person name="Alfaro M."/>
            <person name="Sun H."/>
            <person name="Tritt A."/>
            <person name="Yoshinaga Y."/>
            <person name="Zwiers L.-H."/>
            <person name="Turgeon B.G."/>
            <person name="Goodwin S.B."/>
            <person name="Spatafora J.W."/>
            <person name="Crous P.W."/>
            <person name="Grigoriev I.V."/>
        </authorList>
    </citation>
    <scope>NUCLEOTIDE SEQUENCE</scope>
    <source>
        <strain evidence="4">P77</strain>
    </source>
</reference>
<protein>
    <submittedName>
        <fullName evidence="4">Uncharacterized protein</fullName>
    </submittedName>
</protein>
<sequence>MLLRGVPLLLPLLISSVGSANIPTAIDCSKPQEAAEECAQPIEHVVAVVPGSSYVAKIDCKDCPYYERGSEPNYESKESKTDQILWFNISVSHDRHTLLLNSQPFYPLPTIPTPPPLWTRSYAPTFSHTNLSAGLTCVSNPTCDGGWPFHDDCAQWCGALPLSASRVYLDYLYVTSPTDVDANKDGGDAEYWHVALDVIGNSRHSSGSARWEYADPDLQMVWMLIKGTPQKARGGPKAASDLFGSFSGNDKRFEFEIVDVRLVARAYTFGTKKPLTLFRRIGRFFGADVWQAGGTRFLFLSDEWGSYGKKATLRDMFGEFVHWYAWELVGIVFGSVVGGLLGLFCVYRFFWWVVGQRELMKWDGMEDVWENLRRERLAEEEGALLAREGAYRDDPEDEGATSSRPVMKPLPSKPLPEKPLPEVPLIDT</sequence>
<evidence type="ECO:0000256" key="3">
    <source>
        <dbReference type="SAM" id="SignalP"/>
    </source>
</evidence>
<evidence type="ECO:0000256" key="2">
    <source>
        <dbReference type="SAM" id="Phobius"/>
    </source>
</evidence>
<proteinExistence type="predicted"/>
<feature type="region of interest" description="Disordered" evidence="1">
    <location>
        <begin position="385"/>
        <end position="428"/>
    </location>
</feature>
<accession>A0A6A5KAP7</accession>
<evidence type="ECO:0000256" key="1">
    <source>
        <dbReference type="SAM" id="MobiDB-lite"/>
    </source>
</evidence>
<keyword evidence="3" id="KW-0732">Signal</keyword>
<gene>
    <name evidence="4" type="ORF">BDW02DRAFT_500858</name>
</gene>
<dbReference type="Proteomes" id="UP000800040">
    <property type="component" value="Unassembled WGS sequence"/>
</dbReference>
<keyword evidence="2" id="KW-1133">Transmembrane helix</keyword>
<keyword evidence="5" id="KW-1185">Reference proteome</keyword>
<keyword evidence="2" id="KW-0812">Transmembrane</keyword>
<feature type="signal peptide" evidence="3">
    <location>
        <begin position="1"/>
        <end position="19"/>
    </location>
</feature>
<name>A0A6A5KAP7_9PLEO</name>